<dbReference type="InterPro" id="IPR002925">
    <property type="entry name" value="Dienelactn_hydro"/>
</dbReference>
<protein>
    <recommendedName>
        <fullName evidence="1">Dienelactone hydrolase domain-containing protein</fullName>
    </recommendedName>
</protein>
<dbReference type="EMBL" id="JBBBZM010000225">
    <property type="protein sequence ID" value="KAL0631651.1"/>
    <property type="molecule type" value="Genomic_DNA"/>
</dbReference>
<gene>
    <name evidence="2" type="ORF">Q9L58_009487</name>
</gene>
<dbReference type="SUPFAM" id="SSF53474">
    <property type="entry name" value="alpha/beta-Hydrolases"/>
    <property type="match status" value="1"/>
</dbReference>
<feature type="domain" description="Dienelactone hydrolase" evidence="1">
    <location>
        <begin position="35"/>
        <end position="173"/>
    </location>
</feature>
<dbReference type="PANTHER" id="PTHR17630:SF105">
    <property type="entry name" value="DIENELACTONE HYDROLASE FAMILY PROTEIN (AFU_ORTHOLOGUE AFUA_4G08790)"/>
    <property type="match status" value="1"/>
</dbReference>
<proteinExistence type="predicted"/>
<dbReference type="PANTHER" id="PTHR17630">
    <property type="entry name" value="DIENELACTONE HYDROLASE"/>
    <property type="match status" value="1"/>
</dbReference>
<reference evidence="2 3" key="1">
    <citation type="submission" date="2024-02" db="EMBL/GenBank/DDBJ databases">
        <title>Discinaceae phylogenomics.</title>
        <authorList>
            <person name="Dirks A.C."/>
            <person name="James T.Y."/>
        </authorList>
    </citation>
    <scope>NUCLEOTIDE SEQUENCE [LARGE SCALE GENOMIC DNA]</scope>
    <source>
        <strain evidence="2 3">ACD0624</strain>
    </source>
</reference>
<keyword evidence="3" id="KW-1185">Reference proteome</keyword>
<comment type="caution">
    <text evidence="2">The sequence shown here is derived from an EMBL/GenBank/DDBJ whole genome shotgun (WGS) entry which is preliminary data.</text>
</comment>
<accession>A0ABR3G769</accession>
<sequence length="175" mass="19852">MARAKTLGKLAGWLFRHREAVSWKIISTFFEELHKENTTRKVFVSGYCWGGRYACLLAQRERWTLSNGSYKEGGLVDAIYAAHPSMLAIPKEIELIAKPVSFAMGELDERLPVKDVERIKQILEKKKSVVESEVVLYEGAKHGFAIRGDGSNPSEKEDSTNAEDQAVNWFNRFID</sequence>
<name>A0ABR3G769_9PEZI</name>
<dbReference type="Gene3D" id="3.40.50.1820">
    <property type="entry name" value="alpha/beta hydrolase"/>
    <property type="match status" value="1"/>
</dbReference>
<dbReference type="Pfam" id="PF01738">
    <property type="entry name" value="DLH"/>
    <property type="match status" value="1"/>
</dbReference>
<evidence type="ECO:0000259" key="1">
    <source>
        <dbReference type="Pfam" id="PF01738"/>
    </source>
</evidence>
<dbReference type="InterPro" id="IPR029058">
    <property type="entry name" value="AB_hydrolase_fold"/>
</dbReference>
<organism evidence="2 3">
    <name type="scientific">Discina gigas</name>
    <dbReference type="NCBI Taxonomy" id="1032678"/>
    <lineage>
        <taxon>Eukaryota</taxon>
        <taxon>Fungi</taxon>
        <taxon>Dikarya</taxon>
        <taxon>Ascomycota</taxon>
        <taxon>Pezizomycotina</taxon>
        <taxon>Pezizomycetes</taxon>
        <taxon>Pezizales</taxon>
        <taxon>Discinaceae</taxon>
        <taxon>Discina</taxon>
    </lineage>
</organism>
<evidence type="ECO:0000313" key="2">
    <source>
        <dbReference type="EMBL" id="KAL0631651.1"/>
    </source>
</evidence>
<evidence type="ECO:0000313" key="3">
    <source>
        <dbReference type="Proteomes" id="UP001447188"/>
    </source>
</evidence>
<dbReference type="Proteomes" id="UP001447188">
    <property type="component" value="Unassembled WGS sequence"/>
</dbReference>